<organism evidence="1 2">
    <name type="scientific">Serratia oryzae</name>
    <dbReference type="NCBI Taxonomy" id="2034155"/>
    <lineage>
        <taxon>Bacteria</taxon>
        <taxon>Pseudomonadati</taxon>
        <taxon>Pseudomonadota</taxon>
        <taxon>Gammaproteobacteria</taxon>
        <taxon>Enterobacterales</taxon>
        <taxon>Yersiniaceae</taxon>
        <taxon>Serratia</taxon>
    </lineage>
</organism>
<evidence type="ECO:0000313" key="2">
    <source>
        <dbReference type="Proteomes" id="UP000216021"/>
    </source>
</evidence>
<dbReference type="OrthoDB" id="6636745at2"/>
<name>A0A1S8CJE1_9GAMM</name>
<keyword evidence="2" id="KW-1185">Reference proteome</keyword>
<accession>A0A1S8CJE1</accession>
<dbReference type="AlphaFoldDB" id="A0A1S8CJE1"/>
<evidence type="ECO:0000313" key="1">
    <source>
        <dbReference type="EMBL" id="OMQ21475.1"/>
    </source>
</evidence>
<protein>
    <submittedName>
        <fullName evidence="1">Uncharacterized protein</fullName>
    </submittedName>
</protein>
<gene>
    <name evidence="1" type="ORF">BMI79_15465</name>
</gene>
<reference evidence="1 2" key="1">
    <citation type="submission" date="2016-11" db="EMBL/GenBank/DDBJ databases">
        <title>Rahnella oryzae sp. nov., isolated from rice root.</title>
        <authorList>
            <person name="Zhang X.-X."/>
            <person name="Zhang J."/>
        </authorList>
    </citation>
    <scope>NUCLEOTIDE SEQUENCE [LARGE SCALE GENOMIC DNA]</scope>
    <source>
        <strain evidence="1 2">J11-6</strain>
    </source>
</reference>
<dbReference type="RefSeq" id="WP_076943101.1">
    <property type="nucleotide sequence ID" value="NZ_MOXD01000008.1"/>
</dbReference>
<proteinExistence type="predicted"/>
<comment type="caution">
    <text evidence="1">The sequence shown here is derived from an EMBL/GenBank/DDBJ whole genome shotgun (WGS) entry which is preliminary data.</text>
</comment>
<sequence length="249" mass="28011">MRLYKCLIYLVIFFLLDGGVFANTSNDAFRDSLINSIKNNYNELQDVNLVVKKIEYLDNYGYFCGIGLDSTGSPLNSNYFVAVYDMLMQRSSDGQWKQIVNFNSFSPPNAKVTCYLSEGIKSFLPKISQLDDVCISINKNGPERKNILDAIRMEKEQSFVVTRLCKTTNMAYFCGASLDKKTGFIDRTGNVIDIYNVILRKNPDGRWTKVVSLGNFALALDNITCLFGNESVILQSAILQDAASKLKDD</sequence>
<dbReference type="Proteomes" id="UP000216021">
    <property type="component" value="Unassembled WGS sequence"/>
</dbReference>
<dbReference type="EMBL" id="MOXD01000008">
    <property type="protein sequence ID" value="OMQ21475.1"/>
    <property type="molecule type" value="Genomic_DNA"/>
</dbReference>